<feature type="domain" description="TNase-like" evidence="1">
    <location>
        <begin position="91"/>
        <end position="240"/>
    </location>
</feature>
<feature type="domain" description="TNase-like" evidence="1">
    <location>
        <begin position="237"/>
        <end position="372"/>
    </location>
</feature>
<dbReference type="Proteomes" id="UP000830375">
    <property type="component" value="Unassembled WGS sequence"/>
</dbReference>
<dbReference type="SUPFAM" id="SSF50199">
    <property type="entry name" value="Staphylococcal nuclease"/>
    <property type="match status" value="2"/>
</dbReference>
<evidence type="ECO:0000313" key="3">
    <source>
        <dbReference type="Proteomes" id="UP000830375"/>
    </source>
</evidence>
<dbReference type="PROSITE" id="PS01284">
    <property type="entry name" value="TNASE_2"/>
    <property type="match status" value="1"/>
</dbReference>
<dbReference type="InterPro" id="IPR016071">
    <property type="entry name" value="Staphylococal_nuclease_OB-fold"/>
</dbReference>
<dbReference type="Pfam" id="PF00565">
    <property type="entry name" value="SNase"/>
    <property type="match status" value="2"/>
</dbReference>
<dbReference type="InterPro" id="IPR035437">
    <property type="entry name" value="SNase_OB-fold_sf"/>
</dbReference>
<dbReference type="PANTHER" id="PTHR12302:SF2">
    <property type="entry name" value="STAPHYLOCOCCAL NUCLEASE DOMAIN-CONTAINING PROTEIN 1"/>
    <property type="match status" value="1"/>
</dbReference>
<evidence type="ECO:0000259" key="1">
    <source>
        <dbReference type="PROSITE" id="PS50830"/>
    </source>
</evidence>
<dbReference type="InterPro" id="IPR002071">
    <property type="entry name" value="Thermonucl_AS"/>
</dbReference>
<comment type="caution">
    <text evidence="2">The sequence shown here is derived from an EMBL/GenBank/DDBJ whole genome shotgun (WGS) entry which is preliminary data.</text>
</comment>
<dbReference type="CDD" id="cd00175">
    <property type="entry name" value="SNc"/>
    <property type="match status" value="2"/>
</dbReference>
<dbReference type="PANTHER" id="PTHR12302">
    <property type="entry name" value="EBNA2 BINDING PROTEIN P100"/>
    <property type="match status" value="1"/>
</dbReference>
<sequence length="513" mass="57127">MSLQTRFDFSNDWRLRLSGGHVTGASFILPRYDRRLHVCVSTFKSPVVEASRRTLPVPLPLSLPSLTEYSFSPADMASAVPAQVQPNPASQLQRGIVKMVLSGCAVIVRGQPRGGPPPERQINLSNIRAGALARRAVQGQPDTKDTPDEPWAFQAREFLRKKVIGKEVCFTVENKTPQGREYGMVYLGKDTSGENIAESLVAEGLATVRREGIRGNNPEQARLCDLEDQAKASKKGLWSEAIIEHVRDGCMVRALLLPDYYLVTVMLSGVKCPTFKREADGSETPESFAAEAKFFTESRLLQRDVQIILESCPNQVILGTILHPNGNITELLLKEGFARCVDWSMAVYTQGAEKLRAAERSAKERKVRIWKDYVAPTANLDQKDRQWQWLPVTFNGLQYQSESWIWAVDPCWQLASVSNSPHPSFPPCPSEDYNLVFICSDQIMHVMQVVNADAIVVKLNSGEYKNIHLSSIRPPRLEGEVRVNACLSLDIPVTKAITESTGCRLSVTLFAKC</sequence>
<dbReference type="PROSITE" id="PS50830">
    <property type="entry name" value="TNASE_3"/>
    <property type="match status" value="2"/>
</dbReference>
<accession>A0ABQ8MU08</accession>
<evidence type="ECO:0000313" key="2">
    <source>
        <dbReference type="EMBL" id="KAI2665368.1"/>
    </source>
</evidence>
<protein>
    <submittedName>
        <fullName evidence="2">Staphylococcal nuclease domain-containing protein 1</fullName>
    </submittedName>
</protein>
<reference evidence="2 3" key="1">
    <citation type="submission" date="2022-01" db="EMBL/GenBank/DDBJ databases">
        <title>A high-quality chromosome-level genome assembly of rohu carp, Labeo rohita.</title>
        <authorList>
            <person name="Arick M.A. II"/>
            <person name="Hsu C.-Y."/>
            <person name="Magbanua Z."/>
            <person name="Pechanova O."/>
            <person name="Grover C."/>
            <person name="Miller E."/>
            <person name="Thrash A."/>
            <person name="Ezzel L."/>
            <person name="Alam S."/>
            <person name="Benzie J."/>
            <person name="Hamilton M."/>
            <person name="Karsi A."/>
            <person name="Lawrence M.L."/>
            <person name="Peterson D.G."/>
        </authorList>
    </citation>
    <scope>NUCLEOTIDE SEQUENCE [LARGE SCALE GENOMIC DNA]</scope>
    <source>
        <strain evidence="3">BAU-BD-2019</strain>
        <tissue evidence="2">Blood</tissue>
    </source>
</reference>
<organism evidence="2 3">
    <name type="scientific">Labeo rohita</name>
    <name type="common">Indian major carp</name>
    <name type="synonym">Cyprinus rohita</name>
    <dbReference type="NCBI Taxonomy" id="84645"/>
    <lineage>
        <taxon>Eukaryota</taxon>
        <taxon>Metazoa</taxon>
        <taxon>Chordata</taxon>
        <taxon>Craniata</taxon>
        <taxon>Vertebrata</taxon>
        <taxon>Euteleostomi</taxon>
        <taxon>Actinopterygii</taxon>
        <taxon>Neopterygii</taxon>
        <taxon>Teleostei</taxon>
        <taxon>Ostariophysi</taxon>
        <taxon>Cypriniformes</taxon>
        <taxon>Cyprinidae</taxon>
        <taxon>Labeoninae</taxon>
        <taxon>Labeonini</taxon>
        <taxon>Labeo</taxon>
    </lineage>
</organism>
<dbReference type="EMBL" id="JACTAM010000004">
    <property type="protein sequence ID" value="KAI2665368.1"/>
    <property type="molecule type" value="Genomic_DNA"/>
</dbReference>
<keyword evidence="3" id="KW-1185">Reference proteome</keyword>
<gene>
    <name evidence="2" type="ORF">H4Q32_021631</name>
</gene>
<name>A0ABQ8MU08_LABRO</name>
<proteinExistence type="predicted"/>
<dbReference type="Gene3D" id="2.40.50.90">
    <property type="match status" value="3"/>
</dbReference>
<dbReference type="SMART" id="SM00318">
    <property type="entry name" value="SNc"/>
    <property type="match status" value="2"/>
</dbReference>